<dbReference type="Pfam" id="PF17104">
    <property type="entry name" value="YBL010C_LAA2"/>
    <property type="match status" value="1"/>
</dbReference>
<organism evidence="2 3">
    <name type="scientific">Plectosphaerella plurivora</name>
    <dbReference type="NCBI Taxonomy" id="936078"/>
    <lineage>
        <taxon>Eukaryota</taxon>
        <taxon>Fungi</taxon>
        <taxon>Dikarya</taxon>
        <taxon>Ascomycota</taxon>
        <taxon>Pezizomycotina</taxon>
        <taxon>Sordariomycetes</taxon>
        <taxon>Hypocreomycetidae</taxon>
        <taxon>Glomerellales</taxon>
        <taxon>Plectosphaerellaceae</taxon>
        <taxon>Plectosphaerella</taxon>
    </lineage>
</organism>
<keyword evidence="3" id="KW-1185">Reference proteome</keyword>
<name>A0A9P8VFV5_9PEZI</name>
<comment type="caution">
    <text evidence="2">The sequence shown here is derived from an EMBL/GenBank/DDBJ whole genome shotgun (WGS) entry which is preliminary data.</text>
</comment>
<evidence type="ECO:0000256" key="1">
    <source>
        <dbReference type="SAM" id="MobiDB-lite"/>
    </source>
</evidence>
<sequence>MTDDTLSPPQRVGTIDPGAKDLAESSESEDHYSDAQSAPQSPIPKTRVERVDTEPSYGEVPGTEAYSKRVEDAEPDEIAIIQDPESADETASASADTSTPTGQPIPKTVVEESSGTVGAHSEEFLEKRKADAEADEVVKAEEQGGKNTDSPVLSSAASPKDEVEELPAVTEAEAENAEDTTKEIDTQASSDAEEDDPTTEKEDDVQPTPQVVVQDTDKDTTEADDKVIPGSFAEPADEYDEDEDGDEDFGDDFDDFEEGGDDADFDDFEDGFQQAEAEAPPAPAAAPVMPPSTLPFAIPDFEGLDSEDIFDVADPYLNSLFPPDELNLTTLPPLSKENTIFFTPRSASLWSQLVAPPPLAPPDWIRSRIRRLFLVSLGVPVDLDEILPASKQKKLVLPSLHRGTSGSRRTSTDSRSVSRLRQTEANASSTSLDSKGNAKPPGVSSRKRGPPPAPELDLAAVRQLANTTDQALDGMTDDELNAHIKRLKEMEDTAKLVLEHWKKKTDEKIGDREAFEGVIENLVKHARNSRK</sequence>
<protein>
    <submittedName>
        <fullName evidence="2">Uncharacterized protein</fullName>
    </submittedName>
</protein>
<reference evidence="2" key="1">
    <citation type="journal article" date="2021" name="Nat. Commun.">
        <title>Genetic determinants of endophytism in the Arabidopsis root mycobiome.</title>
        <authorList>
            <person name="Mesny F."/>
            <person name="Miyauchi S."/>
            <person name="Thiergart T."/>
            <person name="Pickel B."/>
            <person name="Atanasova L."/>
            <person name="Karlsson M."/>
            <person name="Huettel B."/>
            <person name="Barry K.W."/>
            <person name="Haridas S."/>
            <person name="Chen C."/>
            <person name="Bauer D."/>
            <person name="Andreopoulos W."/>
            <person name="Pangilinan J."/>
            <person name="LaButti K."/>
            <person name="Riley R."/>
            <person name="Lipzen A."/>
            <person name="Clum A."/>
            <person name="Drula E."/>
            <person name="Henrissat B."/>
            <person name="Kohler A."/>
            <person name="Grigoriev I.V."/>
            <person name="Martin F.M."/>
            <person name="Hacquard S."/>
        </authorList>
    </citation>
    <scope>NUCLEOTIDE SEQUENCE</scope>
    <source>
        <strain evidence="2">MPI-SDFR-AT-0117</strain>
    </source>
</reference>
<dbReference type="Proteomes" id="UP000770015">
    <property type="component" value="Unassembled WGS sequence"/>
</dbReference>
<feature type="compositionally biased region" description="Low complexity" evidence="1">
    <location>
        <begin position="402"/>
        <end position="420"/>
    </location>
</feature>
<feature type="region of interest" description="Disordered" evidence="1">
    <location>
        <begin position="1"/>
        <end position="266"/>
    </location>
</feature>
<feature type="compositionally biased region" description="Basic and acidic residues" evidence="1">
    <location>
        <begin position="215"/>
        <end position="227"/>
    </location>
</feature>
<gene>
    <name evidence="2" type="ORF">F5X68DRAFT_259886</name>
</gene>
<feature type="compositionally biased region" description="Basic and acidic residues" evidence="1">
    <location>
        <begin position="120"/>
        <end position="144"/>
    </location>
</feature>
<dbReference type="PANTHER" id="PTHR38698">
    <property type="entry name" value="EXPRESSED PROTEIN"/>
    <property type="match status" value="1"/>
</dbReference>
<feature type="compositionally biased region" description="Basic and acidic residues" evidence="1">
    <location>
        <begin position="18"/>
        <end position="33"/>
    </location>
</feature>
<evidence type="ECO:0000313" key="2">
    <source>
        <dbReference type="EMBL" id="KAH6690453.1"/>
    </source>
</evidence>
<feature type="compositionally biased region" description="Acidic residues" evidence="1">
    <location>
        <begin position="235"/>
        <end position="266"/>
    </location>
</feature>
<feature type="compositionally biased region" description="Polar residues" evidence="1">
    <location>
        <begin position="423"/>
        <end position="434"/>
    </location>
</feature>
<feature type="compositionally biased region" description="Polar residues" evidence="1">
    <location>
        <begin position="145"/>
        <end position="157"/>
    </location>
</feature>
<dbReference type="AlphaFoldDB" id="A0A9P8VFV5"/>
<feature type="compositionally biased region" description="Low complexity" evidence="1">
    <location>
        <begin position="89"/>
        <end position="101"/>
    </location>
</feature>
<evidence type="ECO:0000313" key="3">
    <source>
        <dbReference type="Proteomes" id="UP000770015"/>
    </source>
</evidence>
<dbReference type="InterPro" id="IPR031355">
    <property type="entry name" value="YBL010C/LAA2-like"/>
</dbReference>
<proteinExistence type="predicted"/>
<dbReference type="PANTHER" id="PTHR38698:SF1">
    <property type="entry name" value="FUNGAL PROTEIN"/>
    <property type="match status" value="1"/>
</dbReference>
<feature type="compositionally biased region" description="Acidic residues" evidence="1">
    <location>
        <begin position="191"/>
        <end position="205"/>
    </location>
</feature>
<feature type="region of interest" description="Disordered" evidence="1">
    <location>
        <begin position="398"/>
        <end position="455"/>
    </location>
</feature>
<accession>A0A9P8VFV5</accession>
<dbReference type="EMBL" id="JAGSXJ010000006">
    <property type="protein sequence ID" value="KAH6690453.1"/>
    <property type="molecule type" value="Genomic_DNA"/>
</dbReference>
<dbReference type="OrthoDB" id="5378975at2759"/>